<feature type="transmembrane region" description="Helical" evidence="6">
    <location>
        <begin position="224"/>
        <end position="244"/>
    </location>
</feature>
<keyword evidence="5 6" id="KW-0472">Membrane</keyword>
<comment type="subcellular location">
    <subcellularLocation>
        <location evidence="1">Membrane</location>
        <topology evidence="1">Multi-pass membrane protein</topology>
    </subcellularLocation>
</comment>
<accession>A0A1L8DDM2</accession>
<dbReference type="PANTHER" id="PTHR12191">
    <property type="entry name" value="SOLUTE CARRIER FAMILY 39"/>
    <property type="match status" value="1"/>
</dbReference>
<dbReference type="Pfam" id="PF02535">
    <property type="entry name" value="Zip"/>
    <property type="match status" value="1"/>
</dbReference>
<comment type="similarity">
    <text evidence="2">Belongs to the ZIP transporter (TC 2.A.5) family.</text>
</comment>
<evidence type="ECO:0000256" key="4">
    <source>
        <dbReference type="ARBA" id="ARBA00022989"/>
    </source>
</evidence>
<evidence type="ECO:0000256" key="7">
    <source>
        <dbReference type="SAM" id="SignalP"/>
    </source>
</evidence>
<proteinExistence type="inferred from homology"/>
<feature type="transmembrane region" description="Helical" evidence="6">
    <location>
        <begin position="441"/>
        <end position="462"/>
    </location>
</feature>
<evidence type="ECO:0000256" key="6">
    <source>
        <dbReference type="SAM" id="Phobius"/>
    </source>
</evidence>
<dbReference type="GO" id="GO:0005385">
    <property type="term" value="F:zinc ion transmembrane transporter activity"/>
    <property type="evidence" value="ECO:0007669"/>
    <property type="project" value="TreeGrafter"/>
</dbReference>
<feature type="transmembrane region" description="Helical" evidence="6">
    <location>
        <begin position="474"/>
        <end position="496"/>
    </location>
</feature>
<dbReference type="GO" id="GO:0140410">
    <property type="term" value="F:monoatomic cation:bicarbonate symporter activity"/>
    <property type="evidence" value="ECO:0007669"/>
    <property type="project" value="TreeGrafter"/>
</dbReference>
<feature type="transmembrane region" description="Helical" evidence="6">
    <location>
        <begin position="256"/>
        <end position="280"/>
    </location>
</feature>
<dbReference type="GO" id="GO:0071578">
    <property type="term" value="P:zinc ion import across plasma membrane"/>
    <property type="evidence" value="ECO:0007669"/>
    <property type="project" value="TreeGrafter"/>
</dbReference>
<keyword evidence="4 6" id="KW-1133">Transmembrane helix</keyword>
<organism evidence="8">
    <name type="scientific">Nyssomyia neivai</name>
    <dbReference type="NCBI Taxonomy" id="330878"/>
    <lineage>
        <taxon>Eukaryota</taxon>
        <taxon>Metazoa</taxon>
        <taxon>Ecdysozoa</taxon>
        <taxon>Arthropoda</taxon>
        <taxon>Hexapoda</taxon>
        <taxon>Insecta</taxon>
        <taxon>Pterygota</taxon>
        <taxon>Neoptera</taxon>
        <taxon>Endopterygota</taxon>
        <taxon>Diptera</taxon>
        <taxon>Nematocera</taxon>
        <taxon>Psychodoidea</taxon>
        <taxon>Psychodidae</taxon>
        <taxon>Nyssomyia</taxon>
    </lineage>
</organism>
<protein>
    <submittedName>
        <fullName evidence="8">Putative zip zinc transporter</fullName>
    </submittedName>
</protein>
<evidence type="ECO:0000256" key="5">
    <source>
        <dbReference type="ARBA" id="ARBA00023136"/>
    </source>
</evidence>
<dbReference type="GO" id="GO:0005886">
    <property type="term" value="C:plasma membrane"/>
    <property type="evidence" value="ECO:0007669"/>
    <property type="project" value="TreeGrafter"/>
</dbReference>
<reference evidence="8" key="1">
    <citation type="submission" date="2016-12" db="EMBL/GenBank/DDBJ databases">
        <title>An insight into the sialome and mialome of the sand fly, Nyssomyia neivai.</title>
        <authorList>
            <person name="Sebastian V."/>
            <person name="Goulart T.M."/>
            <person name="Oliveira W."/>
            <person name="Calvo E."/>
            <person name="Oliveira L.F."/>
            <person name="Pinto M.C."/>
            <person name="Rosselino A.M."/>
            <person name="Ribeiro J.M."/>
        </authorList>
    </citation>
    <scope>NUCLEOTIDE SEQUENCE</scope>
</reference>
<feature type="transmembrane region" description="Helical" evidence="6">
    <location>
        <begin position="292"/>
        <end position="310"/>
    </location>
</feature>
<feature type="signal peptide" evidence="7">
    <location>
        <begin position="1"/>
        <end position="18"/>
    </location>
</feature>
<dbReference type="GO" id="GO:0030003">
    <property type="term" value="P:intracellular monoatomic cation homeostasis"/>
    <property type="evidence" value="ECO:0007669"/>
    <property type="project" value="TreeGrafter"/>
</dbReference>
<sequence length="506" mass="55582">MWYIRVGAILIVILCTAAQDVPTTRATVDVTRKSPPNKYLAHIFTKYGSRGEISFEGLEHLMHSLGLGGLEFRPEHTLDEHLEVSEEQSQQDAQDYAVDDKNEKNDDLWHGVTWPEMTFKELHDPKHRHRRHHVEEETTNTCLSPVRLVEAVLGSKRLPYHGRYMSEHEEGEAFVDFAFSHLKITPMEFMEICPALVAQIDQHACPTGHPHEERVSEMSGMSPILATIAILIISLCGLVGLAVVPLMKYSAYQDILHFLVALAVGTLVGDALMHLLPHAFEAQEEASGHMHSSTWICFGTFISALSMFMLENLLALIGGGHSHAPTETANCEEIELNPVKKVSKEKPLTPLAIMVILGDGLHNLTDGLAIGSSFAADPIMGMTTAFAVLCHELPHELGDFALLLKTGVTLKRVIVLNIISSALSFLGMGIGLFLITLNTGLIKWIYAFTAGSFLYIGLADLVPELTHGAPTKCLKSALIAILGILMGGLIMLVIALNEHKLVMLFN</sequence>
<dbReference type="InterPro" id="IPR050799">
    <property type="entry name" value="ZIP_Transporter"/>
</dbReference>
<evidence type="ECO:0000313" key="8">
    <source>
        <dbReference type="EMBL" id="JAV04538.1"/>
    </source>
</evidence>
<feature type="transmembrane region" description="Helical" evidence="6">
    <location>
        <begin position="413"/>
        <end position="435"/>
    </location>
</feature>
<dbReference type="PANTHER" id="PTHR12191:SF31">
    <property type="entry name" value="IP18018P"/>
    <property type="match status" value="1"/>
</dbReference>
<evidence type="ECO:0000256" key="1">
    <source>
        <dbReference type="ARBA" id="ARBA00004141"/>
    </source>
</evidence>
<keyword evidence="3 6" id="KW-0812">Transmembrane</keyword>
<evidence type="ECO:0000256" key="2">
    <source>
        <dbReference type="ARBA" id="ARBA00006939"/>
    </source>
</evidence>
<name>A0A1L8DDM2_9DIPT</name>
<dbReference type="InterPro" id="IPR003689">
    <property type="entry name" value="ZIP"/>
</dbReference>
<feature type="chain" id="PRO_5012431133" evidence="7">
    <location>
        <begin position="19"/>
        <end position="506"/>
    </location>
</feature>
<dbReference type="EMBL" id="GFDF01009546">
    <property type="protein sequence ID" value="JAV04538.1"/>
    <property type="molecule type" value="Transcribed_RNA"/>
</dbReference>
<keyword evidence="7" id="KW-0732">Signal</keyword>
<evidence type="ECO:0000256" key="3">
    <source>
        <dbReference type="ARBA" id="ARBA00022692"/>
    </source>
</evidence>
<dbReference type="AlphaFoldDB" id="A0A1L8DDM2"/>